<evidence type="ECO:0000313" key="2">
    <source>
        <dbReference type="Proteomes" id="UP000503349"/>
    </source>
</evidence>
<gene>
    <name evidence="1" type="ORF">EXN66_Car000558</name>
</gene>
<proteinExistence type="predicted"/>
<reference evidence="2" key="2">
    <citation type="submission" date="2019-02" db="EMBL/GenBank/DDBJ databases">
        <title>Opniocepnalus argus Var Kimnra genome.</title>
        <authorList>
            <person name="Zhou C."/>
            <person name="Xiao S."/>
        </authorList>
    </citation>
    <scope>NUCLEOTIDE SEQUENCE [LARGE SCALE GENOMIC DNA]</scope>
</reference>
<keyword evidence="2" id="KW-1185">Reference proteome</keyword>
<reference evidence="1 2" key="1">
    <citation type="submission" date="2019-02" db="EMBL/GenBank/DDBJ databases">
        <title>Opniocepnalus argus genome.</title>
        <authorList>
            <person name="Zhou C."/>
            <person name="Xiao S."/>
        </authorList>
    </citation>
    <scope>NUCLEOTIDE SEQUENCE [LARGE SCALE GENOMIC DNA]</scope>
    <source>
        <strain evidence="1">OARG1902GOOAL</strain>
        <tissue evidence="1">Muscle</tissue>
    </source>
</reference>
<sequence length="49" mass="5651">MTGYKRSLVERQSLSNVKMGRGSPICDKLLLKSVEQFKKNVPQRKIEKT</sequence>
<protein>
    <submittedName>
        <fullName evidence="1">Uncharacterized protein</fullName>
    </submittedName>
</protein>
<accession>A0A6G1QXY4</accession>
<evidence type="ECO:0000313" key="1">
    <source>
        <dbReference type="EMBL" id="KAF3707385.1"/>
    </source>
</evidence>
<organism evidence="1 2">
    <name type="scientific">Channa argus</name>
    <name type="common">Northern snakehead</name>
    <name type="synonym">Ophicephalus argus</name>
    <dbReference type="NCBI Taxonomy" id="215402"/>
    <lineage>
        <taxon>Eukaryota</taxon>
        <taxon>Metazoa</taxon>
        <taxon>Chordata</taxon>
        <taxon>Craniata</taxon>
        <taxon>Vertebrata</taxon>
        <taxon>Euteleostomi</taxon>
        <taxon>Actinopterygii</taxon>
        <taxon>Neopterygii</taxon>
        <taxon>Teleostei</taxon>
        <taxon>Neoteleostei</taxon>
        <taxon>Acanthomorphata</taxon>
        <taxon>Anabantaria</taxon>
        <taxon>Anabantiformes</taxon>
        <taxon>Channoidei</taxon>
        <taxon>Channidae</taxon>
        <taxon>Channa</taxon>
    </lineage>
</organism>
<dbReference type="AlphaFoldDB" id="A0A6G1QXY4"/>
<name>A0A6G1QXY4_CHAAH</name>
<dbReference type="Proteomes" id="UP000503349">
    <property type="component" value="Chromosome 1"/>
</dbReference>
<dbReference type="EMBL" id="CM015712">
    <property type="protein sequence ID" value="KAF3707385.1"/>
    <property type="molecule type" value="Genomic_DNA"/>
</dbReference>